<dbReference type="Gene3D" id="3.40.50.960">
    <property type="entry name" value="Lumazine/riboflavin synthase"/>
    <property type="match status" value="1"/>
</dbReference>
<organism evidence="8 9">
    <name type="scientific">Arabidopsis suecica</name>
    <name type="common">Swedish thale-cress</name>
    <name type="synonym">Cardaminopsis suecica</name>
    <dbReference type="NCBI Taxonomy" id="45249"/>
    <lineage>
        <taxon>Eukaryota</taxon>
        <taxon>Viridiplantae</taxon>
        <taxon>Streptophyta</taxon>
        <taxon>Embryophyta</taxon>
        <taxon>Tracheophyta</taxon>
        <taxon>Spermatophyta</taxon>
        <taxon>Magnoliopsida</taxon>
        <taxon>eudicotyledons</taxon>
        <taxon>Gunneridae</taxon>
        <taxon>Pentapetalae</taxon>
        <taxon>rosids</taxon>
        <taxon>malvids</taxon>
        <taxon>Brassicales</taxon>
        <taxon>Brassicaceae</taxon>
        <taxon>Camelineae</taxon>
        <taxon>Arabidopsis</taxon>
    </lineage>
</organism>
<dbReference type="NCBIfam" id="NF000812">
    <property type="entry name" value="PRK00061.1-4"/>
    <property type="match status" value="1"/>
</dbReference>
<comment type="function">
    <text evidence="7">Catalyzes the formation of 6,7-dimethyl-8-ribityllumazine by condensation of 5-amino-6-(D-ribitylamino)uracil with 3,4-dihydroxy-2-butanone 4-phosphate. This is the penultimate step in the biosynthesis of riboflavin.</text>
</comment>
<dbReference type="PANTHER" id="PTHR21058:SF0">
    <property type="entry name" value="6,7-DIMETHYL-8-RIBITYLLUMAZINE SYNTHASE"/>
    <property type="match status" value="1"/>
</dbReference>
<keyword evidence="4 7" id="KW-0686">Riboflavin biosynthesis</keyword>
<dbReference type="PANTHER" id="PTHR21058">
    <property type="entry name" value="6,7-DIMETHYL-8-RIBITYLLUMAZINE SYNTHASE DMRL SYNTHASE LUMAZINE SYNTHASE"/>
    <property type="match status" value="1"/>
</dbReference>
<evidence type="ECO:0000256" key="2">
    <source>
        <dbReference type="ARBA" id="ARBA00007424"/>
    </source>
</evidence>
<comment type="caution">
    <text evidence="8">The sequence shown here is derived from an EMBL/GenBank/DDBJ whole genome shotgun (WGS) entry which is preliminary data.</text>
</comment>
<dbReference type="OrthoDB" id="1736483at2759"/>
<accession>A0A8T1XCZ6</accession>
<evidence type="ECO:0000256" key="1">
    <source>
        <dbReference type="ARBA" id="ARBA00004917"/>
    </source>
</evidence>
<dbReference type="HAMAP" id="MF_00178">
    <property type="entry name" value="Lumazine_synth"/>
    <property type="match status" value="1"/>
</dbReference>
<dbReference type="GO" id="GO:0005829">
    <property type="term" value="C:cytosol"/>
    <property type="evidence" value="ECO:0007669"/>
    <property type="project" value="TreeGrafter"/>
</dbReference>
<dbReference type="AlphaFoldDB" id="A0A8T1XCZ6"/>
<comment type="similarity">
    <text evidence="2 7">Belongs to the DMRL synthase family.</text>
</comment>
<comment type="catalytic activity">
    <reaction evidence="6 7">
        <text>(2S)-2-hydroxy-3-oxobutyl phosphate + 5-amino-6-(D-ribitylamino)uracil = 6,7-dimethyl-8-(1-D-ribityl)lumazine + phosphate + 2 H2O + H(+)</text>
        <dbReference type="Rhea" id="RHEA:26152"/>
        <dbReference type="ChEBI" id="CHEBI:15377"/>
        <dbReference type="ChEBI" id="CHEBI:15378"/>
        <dbReference type="ChEBI" id="CHEBI:15934"/>
        <dbReference type="ChEBI" id="CHEBI:43474"/>
        <dbReference type="ChEBI" id="CHEBI:58201"/>
        <dbReference type="ChEBI" id="CHEBI:58830"/>
        <dbReference type="EC" id="2.5.1.78"/>
    </reaction>
</comment>
<dbReference type="InterPro" id="IPR002180">
    <property type="entry name" value="LS/RS"/>
</dbReference>
<evidence type="ECO:0000256" key="4">
    <source>
        <dbReference type="ARBA" id="ARBA00022619"/>
    </source>
</evidence>
<evidence type="ECO:0000256" key="6">
    <source>
        <dbReference type="ARBA" id="ARBA00048785"/>
    </source>
</evidence>
<name>A0A8T1XCZ6_ARASU</name>
<dbReference type="GO" id="GO:0009349">
    <property type="term" value="C:riboflavin synthase complex"/>
    <property type="evidence" value="ECO:0007669"/>
    <property type="project" value="UniProtKB-UniRule"/>
</dbReference>
<dbReference type="NCBIfam" id="TIGR00114">
    <property type="entry name" value="lumazine-synth"/>
    <property type="match status" value="1"/>
</dbReference>
<evidence type="ECO:0000313" key="9">
    <source>
        <dbReference type="Proteomes" id="UP000694251"/>
    </source>
</evidence>
<dbReference type="EMBL" id="JAEFBJ010000014">
    <property type="protein sequence ID" value="KAG7531920.1"/>
    <property type="molecule type" value="Genomic_DNA"/>
</dbReference>
<dbReference type="InterPro" id="IPR036467">
    <property type="entry name" value="LS/RS_sf"/>
</dbReference>
<evidence type="ECO:0000256" key="5">
    <source>
        <dbReference type="ARBA" id="ARBA00022679"/>
    </source>
</evidence>
<reference evidence="8 9" key="1">
    <citation type="submission" date="2020-12" db="EMBL/GenBank/DDBJ databases">
        <title>Concerted genomic and epigenomic changes stabilize Arabidopsis allopolyploids.</title>
        <authorList>
            <person name="Chen Z."/>
        </authorList>
    </citation>
    <scope>NUCLEOTIDE SEQUENCE [LARGE SCALE GENOMIC DNA]</scope>
    <source>
        <strain evidence="8">As9502</strain>
        <tissue evidence="8">Leaf</tissue>
    </source>
</reference>
<evidence type="ECO:0000313" key="8">
    <source>
        <dbReference type="EMBL" id="KAG7531920.1"/>
    </source>
</evidence>
<dbReference type="GO" id="GO:0000906">
    <property type="term" value="F:6,7-dimethyl-8-ribityllumazine synthase activity"/>
    <property type="evidence" value="ECO:0007669"/>
    <property type="project" value="UniProtKB-EC"/>
</dbReference>
<keyword evidence="5 7" id="KW-0808">Transferase</keyword>
<dbReference type="EC" id="2.5.1.78" evidence="3 7"/>
<comment type="pathway">
    <text evidence="1 7">Cofactor biosynthesis; riboflavin biosynthesis; riboflavin from 2-hydroxy-3-oxobutyl phosphate and 5-amino-6-(D-ribitylamino)uracil: step 1/2.</text>
</comment>
<dbReference type="GO" id="GO:0009231">
    <property type="term" value="P:riboflavin biosynthetic process"/>
    <property type="evidence" value="ECO:0007669"/>
    <property type="project" value="UniProtKB-KW"/>
</dbReference>
<keyword evidence="9" id="KW-1185">Reference proteome</keyword>
<protein>
    <recommendedName>
        <fullName evidence="3 7">6,7-dimethyl-8-ribityllumazine synthase</fullName>
        <shortName evidence="7">DMRL synthase</shortName>
        <ecNumber evidence="3 7">2.5.1.78</ecNumber>
    </recommendedName>
</protein>
<dbReference type="Proteomes" id="UP000694251">
    <property type="component" value="Unassembled WGS sequence"/>
</dbReference>
<dbReference type="Pfam" id="PF00885">
    <property type="entry name" value="DMRL_synthase"/>
    <property type="match status" value="1"/>
</dbReference>
<dbReference type="InterPro" id="IPR034964">
    <property type="entry name" value="LS"/>
</dbReference>
<dbReference type="SUPFAM" id="SSF52121">
    <property type="entry name" value="Lumazine synthase"/>
    <property type="match status" value="1"/>
</dbReference>
<evidence type="ECO:0000256" key="7">
    <source>
        <dbReference type="RuleBase" id="RU003795"/>
    </source>
</evidence>
<sequence length="158" mass="17289">MNIIQSGITAKHASIVIIIARFNEFINKNLLLGALDTLKRIGQVEEKNILQIYVPGTYEISVAASYIAKSGKYDAIIVIGTIIKGDTDHFKYIAGDTTSNLLKISTQYLIPITLGILTTNSIEQSIERSGTKMGNKGSEAALAVLEMINVMKYLKKIL</sequence>
<dbReference type="CDD" id="cd09209">
    <property type="entry name" value="Lumazine_synthase-I"/>
    <property type="match status" value="1"/>
</dbReference>
<evidence type="ECO:0000256" key="3">
    <source>
        <dbReference type="ARBA" id="ARBA00012664"/>
    </source>
</evidence>
<gene>
    <name evidence="8" type="ORF">ISN44_Un14g000200</name>
</gene>
<proteinExistence type="inferred from homology"/>